<evidence type="ECO:0000313" key="3">
    <source>
        <dbReference type="Proteomes" id="UP000298588"/>
    </source>
</evidence>
<gene>
    <name evidence="2" type="ORF">E8L99_10275</name>
</gene>
<organism evidence="2 3">
    <name type="scientific">Phreatobacter aquaticus</name>
    <dbReference type="NCBI Taxonomy" id="2570229"/>
    <lineage>
        <taxon>Bacteria</taxon>
        <taxon>Pseudomonadati</taxon>
        <taxon>Pseudomonadota</taxon>
        <taxon>Alphaproteobacteria</taxon>
        <taxon>Hyphomicrobiales</taxon>
        <taxon>Phreatobacteraceae</taxon>
        <taxon>Phreatobacter</taxon>
    </lineage>
</organism>
<proteinExistence type="predicted"/>
<dbReference type="RefSeq" id="WP_137099441.1">
    <property type="nucleotide sequence ID" value="NZ_CP039865.1"/>
</dbReference>
<name>A0A4D7QK84_9HYPH</name>
<evidence type="ECO:0000313" key="2">
    <source>
        <dbReference type="EMBL" id="QCK86109.1"/>
    </source>
</evidence>
<accession>A0A4D7QK84</accession>
<dbReference type="OrthoDB" id="8507973at2"/>
<keyword evidence="1" id="KW-0812">Transmembrane</keyword>
<sequence length="96" mass="9944">MCKFNSLTRLAAAALVAVSLVALSPRESRADMVPVPVASNAAGLWGTGSIVGIASFLVVYDLIRRTSCSGDVLKLGGPGFGQPITPSMNVLVPRRC</sequence>
<dbReference type="Proteomes" id="UP000298588">
    <property type="component" value="Chromosome"/>
</dbReference>
<dbReference type="AlphaFoldDB" id="A0A4D7QK84"/>
<protein>
    <submittedName>
        <fullName evidence="2">Uncharacterized protein</fullName>
    </submittedName>
</protein>
<evidence type="ECO:0000256" key="1">
    <source>
        <dbReference type="SAM" id="Phobius"/>
    </source>
</evidence>
<reference evidence="2 3" key="1">
    <citation type="submission" date="2019-04" db="EMBL/GenBank/DDBJ databases">
        <title>Phreatobacter aquaticus sp. nov.</title>
        <authorList>
            <person name="Choi A."/>
            <person name="Baek K."/>
        </authorList>
    </citation>
    <scope>NUCLEOTIDE SEQUENCE [LARGE SCALE GENOMIC DNA]</scope>
    <source>
        <strain evidence="2 3">NMCR1094</strain>
    </source>
</reference>
<keyword evidence="3" id="KW-1185">Reference proteome</keyword>
<dbReference type="KEGG" id="paqt:E8L99_10275"/>
<feature type="transmembrane region" description="Helical" evidence="1">
    <location>
        <begin position="40"/>
        <end position="60"/>
    </location>
</feature>
<keyword evidence="1" id="KW-1133">Transmembrane helix</keyword>
<dbReference type="EMBL" id="CP039865">
    <property type="protein sequence ID" value="QCK86109.1"/>
    <property type="molecule type" value="Genomic_DNA"/>
</dbReference>
<keyword evidence="1" id="KW-0472">Membrane</keyword>